<dbReference type="OrthoDB" id="5800423at2759"/>
<dbReference type="EnsemblMetazoa" id="SCAU012554-RA">
    <property type="protein sequence ID" value="SCAU012554-PA"/>
    <property type="gene ID" value="SCAU012554"/>
</dbReference>
<dbReference type="Proteomes" id="UP000095300">
    <property type="component" value="Unassembled WGS sequence"/>
</dbReference>
<dbReference type="PANTHER" id="PTHR16442">
    <property type="entry name" value="RING FINGER PROTEIN 17"/>
    <property type="match status" value="1"/>
</dbReference>
<dbReference type="SMART" id="SM00333">
    <property type="entry name" value="TUDOR"/>
    <property type="match status" value="4"/>
</dbReference>
<evidence type="ECO:0000313" key="3">
    <source>
        <dbReference type="Proteomes" id="UP000095300"/>
    </source>
</evidence>
<reference evidence="2" key="1">
    <citation type="submission" date="2020-05" db="UniProtKB">
        <authorList>
            <consortium name="EnsemblMetazoa"/>
        </authorList>
    </citation>
    <scope>IDENTIFICATION</scope>
    <source>
        <strain evidence="2">USDA</strain>
    </source>
</reference>
<dbReference type="PANTHER" id="PTHR16442:SF1">
    <property type="entry name" value="RING FINGER PROTEIN 17"/>
    <property type="match status" value="1"/>
</dbReference>
<name>A0A1I8PZT8_STOCA</name>
<dbReference type="PROSITE" id="PS50304">
    <property type="entry name" value="TUDOR"/>
    <property type="match status" value="3"/>
</dbReference>
<keyword evidence="3" id="KW-1185">Reference proteome</keyword>
<dbReference type="InterPro" id="IPR035437">
    <property type="entry name" value="SNase_OB-fold_sf"/>
</dbReference>
<evidence type="ECO:0000259" key="1">
    <source>
        <dbReference type="PROSITE" id="PS50304"/>
    </source>
</evidence>
<dbReference type="CDD" id="cd20379">
    <property type="entry name" value="Tudor_dTUD-like"/>
    <property type="match status" value="2"/>
</dbReference>
<organism evidence="2 3">
    <name type="scientific">Stomoxys calcitrans</name>
    <name type="common">Stable fly</name>
    <name type="synonym">Conops calcitrans</name>
    <dbReference type="NCBI Taxonomy" id="35570"/>
    <lineage>
        <taxon>Eukaryota</taxon>
        <taxon>Metazoa</taxon>
        <taxon>Ecdysozoa</taxon>
        <taxon>Arthropoda</taxon>
        <taxon>Hexapoda</taxon>
        <taxon>Insecta</taxon>
        <taxon>Pterygota</taxon>
        <taxon>Neoptera</taxon>
        <taxon>Endopterygota</taxon>
        <taxon>Diptera</taxon>
        <taxon>Brachycera</taxon>
        <taxon>Muscomorpha</taxon>
        <taxon>Muscoidea</taxon>
        <taxon>Muscidae</taxon>
        <taxon>Stomoxys</taxon>
    </lineage>
</organism>
<proteinExistence type="predicted"/>
<sequence>MDKFNEKCQQPLLQLKTAYSRLHESQEVINAMYANLESYQFQLPSNINIGRVLLKYNDQLDHIPCQVNILKPPSNPFIFEGKKDAFEDLHKYIIHNFDDSMLCVQIRSISDDSNMSILDASSSRSSTNFRCDNSMMTNITPNLKKQKDQQLSLQEPKQIKQKTINNSRSTSSDFEEIMSIRVSSDPTDDGSCKSADNRFRVAYVKTPEYFFICKPGDLANIRKLSDEYLDHRLGSIQNITVGQYYMAYNERDKIWYRSVLKKILSNELYKVFLLDLGNFLEVSSDKLSDLREGHLNIPFAALRCAIADIVPNGKRWSEAAKSLLIELVQNDYVRVSLIEKLGESYKVDLETSVTKSVRDSFLYTGLAREGPDSKNFKMRMMKYSATAKSDDQIPKNFFRAGEVLMVNMLNALGPQEFYVIKEDSVHDKASLVHDLNVFYGPQINNHQQIYLPLMQMCCVVFLNETWHRAAIEEIKDEGSIKVRLVDEGQRFDINWRQAFVLTEEFRKKREFAIRCTLVDIEPMQENSYSFSAAAIEDFKQMAANPCLRMEIQYIKESEIGVVLYVGKRNLDINIGAALVRNKHGISTGETTQAIDYFKNFSTQNPPQNLDYESKWHHRSMSTNSKQSQEYDRILVKRSSIIVTHIVHPGEFYIQLSDFTKGTNEFHSKIQESQNQKFSFMNNDLAKSSKEKRNWPRGRHCLVYSKYESSSLPASFQKNFEWYRGIVTATTRDLNTEPTYSVFLRDIGATIRSISADQIFPIDSQLDRVANAVYCCHLAGIRPAGGVKSWSQSSIEFFTYLIKTFESLSVSLRGKRLNGMPSLPVVLWGSTTKTADPLAPSIMKFTNFSRVLVDRGLAFNAETIDMSEEFQRIEELELKEGEITLNQWFKTFDDDTLLNAITLRDQHPFTFSEDFSTTTDGGNVIVDSDLSDNHPLSVYISEFELVPTTGLTNVQIAWSTSKDINKTIFTGYATYVDYGCIIYLHEADDKPFLDRIKEIVSEKCEHLAETTEDYEYLPNQPCIARYHLDSKYYRAVIHEQKKNDKGEWTVRFVDYGNIETVEPENLRPYAPFPNLPSIVNKYTLSGIRPRNNFGEFTIEDLDQMHRTIVGKFVSVRLPVTELSSPIKKCTMRLGTIDVASAFIEKGMAAREEVSTYFSASNQLPIISFSVPKKLLKTRNPLTYDDPTEPDKDYEVFDHNVGTCSIKTESVTSRKVDEDWPIFVEEKLDLLQEHHTKLTCVQSNIVTTTNSNIKSYRNSITPPIKRRMFDNSDYTQMMKEGMMAFDIDDLNNTGDDQNDNKAFFIDEDNNDDIVEMSHSFAMDYWHSAVDDMNEDGDREICQQLERRISFEEDEDIESDFEEFHPNETSTVFSHVSDMETFGASEISLHNSNFKCRVVKIVSTTVLLILPTQRSLRQRHIQIQKDIKEAVRVAAPLTRFETRTICLACYSKDKEWYRAVIRCYNQIAKSVEVFYIDYQNSETLPLKYVKVCPVHIANYPPSTLRVRLHGICPNPQIRELEIRRALHDLVIKRNLFGIVKRNSSARADSCSISSLMEICLYKSPHFAAKGIVIYEHLIEKGYYRRI</sequence>
<protein>
    <recommendedName>
        <fullName evidence="1">Tudor domain-containing protein</fullName>
    </recommendedName>
</protein>
<dbReference type="GO" id="GO:0005737">
    <property type="term" value="C:cytoplasm"/>
    <property type="evidence" value="ECO:0007669"/>
    <property type="project" value="UniProtKB-ARBA"/>
</dbReference>
<feature type="domain" description="Tudor" evidence="1">
    <location>
        <begin position="1014"/>
        <end position="1075"/>
    </location>
</feature>
<feature type="domain" description="Tudor" evidence="1">
    <location>
        <begin position="238"/>
        <end position="297"/>
    </location>
</feature>
<feature type="domain" description="Tudor" evidence="1">
    <location>
        <begin position="1436"/>
        <end position="1496"/>
    </location>
</feature>
<dbReference type="STRING" id="35570.A0A1I8PZT8"/>
<dbReference type="InterPro" id="IPR002999">
    <property type="entry name" value="Tudor"/>
</dbReference>
<dbReference type="Gene3D" id="2.30.30.140">
    <property type="match status" value="4"/>
</dbReference>
<dbReference type="Pfam" id="PF00567">
    <property type="entry name" value="TUDOR"/>
    <property type="match status" value="5"/>
</dbReference>
<dbReference type="SUPFAM" id="SSF63748">
    <property type="entry name" value="Tudor/PWWP/MBT"/>
    <property type="match status" value="5"/>
</dbReference>
<evidence type="ECO:0000313" key="2">
    <source>
        <dbReference type="EnsemblMetazoa" id="SCAU012554-PA"/>
    </source>
</evidence>
<accession>A0A1I8PZT8</accession>
<gene>
    <name evidence="2" type="primary">106084621</name>
</gene>
<dbReference type="FunFam" id="2.30.30.140:FF:000018">
    <property type="entry name" value="Serine/threonine-protein kinase 31"/>
    <property type="match status" value="1"/>
</dbReference>
<dbReference type="Gene3D" id="2.40.50.90">
    <property type="match status" value="5"/>
</dbReference>
<dbReference type="VEuPathDB" id="VectorBase:SCAU012554"/>